<gene>
    <name evidence="1" type="ORF">IWW36_001346</name>
</gene>
<name>A0A9W8IDZ3_9FUNG</name>
<dbReference type="Proteomes" id="UP001139887">
    <property type="component" value="Unassembled WGS sequence"/>
</dbReference>
<dbReference type="EMBL" id="JANBUW010000017">
    <property type="protein sequence ID" value="KAJ2851095.1"/>
    <property type="molecule type" value="Genomic_DNA"/>
</dbReference>
<reference evidence="1" key="1">
    <citation type="submission" date="2022-07" db="EMBL/GenBank/DDBJ databases">
        <title>Phylogenomic reconstructions and comparative analyses of Kickxellomycotina fungi.</title>
        <authorList>
            <person name="Reynolds N.K."/>
            <person name="Stajich J.E."/>
            <person name="Barry K."/>
            <person name="Grigoriev I.V."/>
            <person name="Crous P."/>
            <person name="Smith M.E."/>
        </authorList>
    </citation>
    <scope>NUCLEOTIDE SEQUENCE</scope>
    <source>
        <strain evidence="1">NRRL 1566</strain>
    </source>
</reference>
<sequence>MATIDSLPSDTIDAILRLVINPVIRTPGDWGLLLCYLGICPSWRVVAKHYVCNTGIIELSQDFKIKAALSAPDDISHTMVPFTNLRLIEQGGWQTSVRKLIIYDRRTTNTTPSSAILSMIAISLSLEECPGITILRKFYDAMQMRQRITQSLRSECCEAIEQIISSLINTYPYITSLKYDVQIALSTQKQLYTGVLNGYAQQLKSFVSYIPELALDLAAATQLTVLDLDISSGLANRPPSIYPQSLQKLTLRVGQLYPYWGLFYSDKATDILRFDNLKSLTLYGSQKYSYIDEQTNRGCHKITMGNVEMPQLHTLRIQDVFLARNDIRQLLRSPLTSVQYCGPPSGGILLSKQCVNEFDELVFEFKTDAQTDFGNFCANTNQLFRISPRSKNVYCSLDSTSGKFPYTGLNWKYVTHMELQTKDSCQDIIPLVSAFPNLVFLLIFRPDFDLFSEREEVDWLKSIKSEEIPPSTSKIEEMVLIFQDNVPGKEFNEAVQNLKLYLPKLQNIDIS</sequence>
<accession>A0A9W8IDZ3</accession>
<evidence type="ECO:0000313" key="1">
    <source>
        <dbReference type="EMBL" id="KAJ2851095.1"/>
    </source>
</evidence>
<comment type="caution">
    <text evidence="1">The sequence shown here is derived from an EMBL/GenBank/DDBJ whole genome shotgun (WGS) entry which is preliminary data.</text>
</comment>
<evidence type="ECO:0000313" key="2">
    <source>
        <dbReference type="Proteomes" id="UP001139887"/>
    </source>
</evidence>
<organism evidence="1 2">
    <name type="scientific">Coemansia brasiliensis</name>
    <dbReference type="NCBI Taxonomy" id="2650707"/>
    <lineage>
        <taxon>Eukaryota</taxon>
        <taxon>Fungi</taxon>
        <taxon>Fungi incertae sedis</taxon>
        <taxon>Zoopagomycota</taxon>
        <taxon>Kickxellomycotina</taxon>
        <taxon>Kickxellomycetes</taxon>
        <taxon>Kickxellales</taxon>
        <taxon>Kickxellaceae</taxon>
        <taxon>Coemansia</taxon>
    </lineage>
</organism>
<protein>
    <submittedName>
        <fullName evidence="1">Uncharacterized protein</fullName>
    </submittedName>
</protein>
<dbReference type="AlphaFoldDB" id="A0A9W8IDZ3"/>
<dbReference type="OrthoDB" id="5522780at2759"/>
<proteinExistence type="predicted"/>
<keyword evidence="2" id="KW-1185">Reference proteome</keyword>